<dbReference type="EMBL" id="JBHMFE010000014">
    <property type="protein sequence ID" value="MFB9108929.1"/>
    <property type="molecule type" value="Genomic_DNA"/>
</dbReference>
<sequence length="217" mass="25687">MYFKKTKRCDFFTSLYKFLSMSGSINRFVFFIFLLSFYGCKDSSKGPIRGFERPIPQQNNLFIIPQKVKKDFLQKFPKLEMIKKEDYSNLFWDFYDRNMIPNECYTDINNDQILDYAVLIKDGNQLKLAIILSSHKDYSYWISPFSMQNVNSEGVHFCVSVKPAGRTDIVKKVPESLVIKKNGFLLKNLEQDCFIFYETNKEIKMFKMFRIMGNDTN</sequence>
<evidence type="ECO:0000313" key="2">
    <source>
        <dbReference type="EMBL" id="MFB9108929.1"/>
    </source>
</evidence>
<accession>A0ABV5HAK1</accession>
<name>A0ABV5HAK1_9FLAO</name>
<comment type="caution">
    <text evidence="2">The sequence shown here is derived from an EMBL/GenBank/DDBJ whole genome shotgun (WGS) entry which is preliminary data.</text>
</comment>
<evidence type="ECO:0000313" key="3">
    <source>
        <dbReference type="Proteomes" id="UP001589562"/>
    </source>
</evidence>
<keyword evidence="1" id="KW-1133">Transmembrane helix</keyword>
<proteinExistence type="predicted"/>
<gene>
    <name evidence="2" type="ORF">ACFFVK_10095</name>
</gene>
<keyword evidence="1" id="KW-0812">Transmembrane</keyword>
<organism evidence="2 3">
    <name type="scientific">Flavobacterium gyeonganense</name>
    <dbReference type="NCBI Taxonomy" id="1310418"/>
    <lineage>
        <taxon>Bacteria</taxon>
        <taxon>Pseudomonadati</taxon>
        <taxon>Bacteroidota</taxon>
        <taxon>Flavobacteriia</taxon>
        <taxon>Flavobacteriales</taxon>
        <taxon>Flavobacteriaceae</taxon>
        <taxon>Flavobacterium</taxon>
    </lineage>
</organism>
<protein>
    <recommendedName>
        <fullName evidence="4">Lipoprotein</fullName>
    </recommendedName>
</protein>
<keyword evidence="3" id="KW-1185">Reference proteome</keyword>
<evidence type="ECO:0000256" key="1">
    <source>
        <dbReference type="SAM" id="Phobius"/>
    </source>
</evidence>
<keyword evidence="1" id="KW-0472">Membrane</keyword>
<reference evidence="2 3" key="1">
    <citation type="submission" date="2024-09" db="EMBL/GenBank/DDBJ databases">
        <authorList>
            <person name="Sun Q."/>
            <person name="Mori K."/>
        </authorList>
    </citation>
    <scope>NUCLEOTIDE SEQUENCE [LARGE SCALE GENOMIC DNA]</scope>
    <source>
        <strain evidence="2 3">CECT 8365</strain>
    </source>
</reference>
<dbReference type="Proteomes" id="UP001589562">
    <property type="component" value="Unassembled WGS sequence"/>
</dbReference>
<dbReference type="RefSeq" id="WP_278008535.1">
    <property type="nucleotide sequence ID" value="NZ_CP121112.1"/>
</dbReference>
<evidence type="ECO:0008006" key="4">
    <source>
        <dbReference type="Google" id="ProtNLM"/>
    </source>
</evidence>
<feature type="transmembrane region" description="Helical" evidence="1">
    <location>
        <begin position="21"/>
        <end position="39"/>
    </location>
</feature>